<dbReference type="InterPro" id="IPR001789">
    <property type="entry name" value="Sig_transdc_resp-reg_receiver"/>
</dbReference>
<dbReference type="Gene3D" id="1.20.120.160">
    <property type="entry name" value="HPT domain"/>
    <property type="match status" value="1"/>
</dbReference>
<evidence type="ECO:0000259" key="13">
    <source>
        <dbReference type="PROSITE" id="PS50109"/>
    </source>
</evidence>
<evidence type="ECO:0000256" key="4">
    <source>
        <dbReference type="ARBA" id="ARBA00022553"/>
    </source>
</evidence>
<feature type="region of interest" description="Disordered" evidence="12">
    <location>
        <begin position="1"/>
        <end position="43"/>
    </location>
</feature>
<dbReference type="EMBL" id="JAAIJQ010000077">
    <property type="protein sequence ID" value="NEV64186.1"/>
    <property type="molecule type" value="Genomic_DNA"/>
</dbReference>
<evidence type="ECO:0000256" key="10">
    <source>
        <dbReference type="PROSITE-ProRule" id="PRU00169"/>
    </source>
</evidence>
<evidence type="ECO:0000259" key="16">
    <source>
        <dbReference type="PROSITE" id="PS50894"/>
    </source>
</evidence>
<evidence type="ECO:0000256" key="9">
    <source>
        <dbReference type="PROSITE-ProRule" id="PRU00110"/>
    </source>
</evidence>
<evidence type="ECO:0000256" key="2">
    <source>
        <dbReference type="ARBA" id="ARBA00012438"/>
    </source>
</evidence>
<dbReference type="SUPFAM" id="SSF52172">
    <property type="entry name" value="CheY-like"/>
    <property type="match status" value="1"/>
</dbReference>
<evidence type="ECO:0000256" key="5">
    <source>
        <dbReference type="ARBA" id="ARBA00022679"/>
    </source>
</evidence>
<dbReference type="SMART" id="SM00260">
    <property type="entry name" value="CheW"/>
    <property type="match status" value="1"/>
</dbReference>
<feature type="domain" description="CheW-like" evidence="15">
    <location>
        <begin position="727"/>
        <end position="861"/>
    </location>
</feature>
<dbReference type="PROSITE" id="PS50851">
    <property type="entry name" value="CHEW"/>
    <property type="match status" value="1"/>
</dbReference>
<dbReference type="AlphaFoldDB" id="A0A6M0K328"/>
<dbReference type="Gene3D" id="3.40.50.2300">
    <property type="match status" value="1"/>
</dbReference>
<dbReference type="CDD" id="cd00088">
    <property type="entry name" value="HPT"/>
    <property type="match status" value="1"/>
</dbReference>
<dbReference type="FunFam" id="3.30.565.10:FF:000016">
    <property type="entry name" value="Chemotaxis protein CheA, putative"/>
    <property type="match status" value="1"/>
</dbReference>
<accession>A0A6M0K328</accession>
<evidence type="ECO:0000259" key="15">
    <source>
        <dbReference type="PROSITE" id="PS50851"/>
    </source>
</evidence>
<dbReference type="Gene3D" id="3.30.565.10">
    <property type="entry name" value="Histidine kinase-like ATPase, C-terminal domain"/>
    <property type="match status" value="1"/>
</dbReference>
<dbReference type="CDD" id="cd00156">
    <property type="entry name" value="REC"/>
    <property type="match status" value="1"/>
</dbReference>
<reference evidence="17 18" key="1">
    <citation type="submission" date="2020-02" db="EMBL/GenBank/DDBJ databases">
        <title>Genome sequences of Thiorhodococcus mannitoliphagus and Thiorhodococcus minor, purple sulfur photosynthetic bacteria in the gammaproteobacterial family, Chromatiaceae.</title>
        <authorList>
            <person name="Aviles F.A."/>
            <person name="Meyer T.E."/>
            <person name="Kyndt J.A."/>
        </authorList>
    </citation>
    <scope>NUCLEOTIDE SEQUENCE [LARGE SCALE GENOMIC DNA]</scope>
    <source>
        <strain evidence="17 18">DSM 11518</strain>
    </source>
</reference>
<dbReference type="PRINTS" id="PR00344">
    <property type="entry name" value="BCTRLSENSOR"/>
</dbReference>
<evidence type="ECO:0000256" key="1">
    <source>
        <dbReference type="ARBA" id="ARBA00000085"/>
    </source>
</evidence>
<feature type="region of interest" description="Disordered" evidence="12">
    <location>
        <begin position="354"/>
        <end position="400"/>
    </location>
</feature>
<feature type="modified residue" description="Phosphohistidine" evidence="9">
    <location>
        <position position="261"/>
    </location>
</feature>
<feature type="compositionally biased region" description="Low complexity" evidence="12">
    <location>
        <begin position="380"/>
        <end position="394"/>
    </location>
</feature>
<gene>
    <name evidence="17" type="ORF">G3446_20240</name>
</gene>
<dbReference type="Gene3D" id="2.30.30.40">
    <property type="entry name" value="SH3 Domains"/>
    <property type="match status" value="1"/>
</dbReference>
<evidence type="ECO:0000256" key="6">
    <source>
        <dbReference type="ARBA" id="ARBA00022777"/>
    </source>
</evidence>
<feature type="domain" description="HPt" evidence="16">
    <location>
        <begin position="214"/>
        <end position="321"/>
    </location>
</feature>
<keyword evidence="4 10" id="KW-0597">Phosphoprotein</keyword>
<evidence type="ECO:0000256" key="8">
    <source>
        <dbReference type="ARBA" id="ARBA00035100"/>
    </source>
</evidence>
<keyword evidence="11" id="KW-0175">Coiled coil</keyword>
<dbReference type="Pfam" id="PF00072">
    <property type="entry name" value="Response_reg"/>
    <property type="match status" value="1"/>
</dbReference>
<dbReference type="InterPro" id="IPR004358">
    <property type="entry name" value="Sig_transdc_His_kin-like_C"/>
</dbReference>
<comment type="caution">
    <text evidence="17">The sequence shown here is derived from an EMBL/GenBank/DDBJ whole genome shotgun (WGS) entry which is preliminary data.</text>
</comment>
<dbReference type="PROSITE" id="PS50110">
    <property type="entry name" value="RESPONSE_REGULATORY"/>
    <property type="match status" value="1"/>
</dbReference>
<dbReference type="SMART" id="SM00448">
    <property type="entry name" value="REC"/>
    <property type="match status" value="1"/>
</dbReference>
<keyword evidence="6" id="KW-0418">Kinase</keyword>
<organism evidence="17 18">
    <name type="scientific">Thiorhodococcus minor</name>
    <dbReference type="NCBI Taxonomy" id="57489"/>
    <lineage>
        <taxon>Bacteria</taxon>
        <taxon>Pseudomonadati</taxon>
        <taxon>Pseudomonadota</taxon>
        <taxon>Gammaproteobacteria</taxon>
        <taxon>Chromatiales</taxon>
        <taxon>Chromatiaceae</taxon>
        <taxon>Thiorhodococcus</taxon>
    </lineage>
</organism>
<dbReference type="InterPro" id="IPR011006">
    <property type="entry name" value="CheY-like_superfamily"/>
</dbReference>
<dbReference type="PANTHER" id="PTHR43395:SF8">
    <property type="entry name" value="HISTIDINE KINASE"/>
    <property type="match status" value="1"/>
</dbReference>
<dbReference type="InterPro" id="IPR036641">
    <property type="entry name" value="HPT_dom_sf"/>
</dbReference>
<dbReference type="PROSITE" id="PS50109">
    <property type="entry name" value="HIS_KIN"/>
    <property type="match status" value="1"/>
</dbReference>
<dbReference type="SMART" id="SM00387">
    <property type="entry name" value="HATPase_c"/>
    <property type="match status" value="1"/>
</dbReference>
<evidence type="ECO:0000256" key="3">
    <source>
        <dbReference type="ARBA" id="ARBA00021495"/>
    </source>
</evidence>
<keyword evidence="7" id="KW-0902">Two-component regulatory system</keyword>
<dbReference type="InterPro" id="IPR036061">
    <property type="entry name" value="CheW-like_dom_sf"/>
</dbReference>
<dbReference type="Pfam" id="PF01584">
    <property type="entry name" value="CheW"/>
    <property type="match status" value="1"/>
</dbReference>
<comment type="function">
    <text evidence="8">Involved in the transmission of sensory signals from the chemoreceptors to the flagellar motors. CheA is autophosphorylated; it can transfer its phosphate group to either CheB or CheY.</text>
</comment>
<feature type="compositionally biased region" description="Low complexity" evidence="12">
    <location>
        <begin position="356"/>
        <end position="366"/>
    </location>
</feature>
<dbReference type="InterPro" id="IPR008207">
    <property type="entry name" value="Sig_transdc_His_kin_Hpt_dom"/>
</dbReference>
<protein>
    <recommendedName>
        <fullName evidence="3">Chemotaxis protein CheA</fullName>
        <ecNumber evidence="2">2.7.13.3</ecNumber>
    </recommendedName>
</protein>
<evidence type="ECO:0000313" key="18">
    <source>
        <dbReference type="Proteomes" id="UP000483379"/>
    </source>
</evidence>
<dbReference type="GO" id="GO:0000155">
    <property type="term" value="F:phosphorelay sensor kinase activity"/>
    <property type="evidence" value="ECO:0007669"/>
    <property type="project" value="UniProtKB-ARBA"/>
</dbReference>
<dbReference type="SUPFAM" id="SSF47226">
    <property type="entry name" value="Histidine-containing phosphotransfer domain, HPT domain"/>
    <property type="match status" value="1"/>
</dbReference>
<dbReference type="Proteomes" id="UP000483379">
    <property type="component" value="Unassembled WGS sequence"/>
</dbReference>
<dbReference type="Pfam" id="PF01627">
    <property type="entry name" value="Hpt"/>
    <property type="match status" value="1"/>
</dbReference>
<dbReference type="SMART" id="SM00073">
    <property type="entry name" value="HPT"/>
    <property type="match status" value="1"/>
</dbReference>
<feature type="domain" description="Response regulatory" evidence="14">
    <location>
        <begin position="880"/>
        <end position="996"/>
    </location>
</feature>
<evidence type="ECO:0000256" key="7">
    <source>
        <dbReference type="ARBA" id="ARBA00023012"/>
    </source>
</evidence>
<feature type="modified residue" description="4-aspartylphosphate" evidence="10">
    <location>
        <position position="929"/>
    </location>
</feature>
<proteinExistence type="predicted"/>
<dbReference type="InterPro" id="IPR002545">
    <property type="entry name" value="CheW-lke_dom"/>
</dbReference>
<dbReference type="SUPFAM" id="SSF55874">
    <property type="entry name" value="ATPase domain of HSP90 chaperone/DNA topoisomerase II/histidine kinase"/>
    <property type="match status" value="1"/>
</dbReference>
<dbReference type="InterPro" id="IPR036890">
    <property type="entry name" value="HATPase_C_sf"/>
</dbReference>
<feature type="coiled-coil region" evidence="11">
    <location>
        <begin position="409"/>
        <end position="443"/>
    </location>
</feature>
<dbReference type="InterPro" id="IPR005467">
    <property type="entry name" value="His_kinase_dom"/>
</dbReference>
<evidence type="ECO:0000313" key="17">
    <source>
        <dbReference type="EMBL" id="NEV64186.1"/>
    </source>
</evidence>
<dbReference type="Pfam" id="PF02518">
    <property type="entry name" value="HATPase_c"/>
    <property type="match status" value="1"/>
</dbReference>
<evidence type="ECO:0000256" key="12">
    <source>
        <dbReference type="SAM" id="MobiDB-lite"/>
    </source>
</evidence>
<sequence length="1000" mass="108625">MASVAESEADQEAVTATLLEEAPASDLSGPAAEPGVDAGAASEDLSEEAVELLAILASAVEEMGDELAARIEDIAHTGEPECRHDAALAAQEILVCLADASSQAGFLAFSSVCASLGYKIAAMPAETAWAQAHVEALRQLPERVQAYLFDPLAELTREALVELLALPHWTEPTTQGDAAELVAGLFREPLSLETEKGPLRPEQIEAEDLALDLAEDIDAAVVASFRREGPDLTNQLAIVLQKVIDGAGGEDDLRHAQRLAHTIKGSANVCGVRAIAVLGHHLEDLLEFLTDEELKPGPSLGDSLAAGADGLAIMFDVLNGVEAYDPDAFQAIMQEVLDWANRIDREGKAALADAAPAVEITPVETPPETEAEPGADRAPEVAAEPAAQTAPASETDQDEAYLQVPARTVEELLRLVGELSMALSQSEEQLGRAQRTLREASELDRRNLLHIAELEKLVDLRGLGTRGGQHSSAELEERFDPIELEQYNEMYINTRRLNEGVSDVRELTQTLDGTLRSMTELSLQQVKLSQQLRQLTMGTRLVAVSSVVPRLQRAVRQTCRTTGKQAELRVQGSDVRIDGDLLDRLMPAMMHMVRNAVDHGIESPEEREAAGKPRQGRMEVCFKQLGDQVEVTLSDDGRGLSLERIRAKAIDKGLIDDGADLTDQELAMLTMRAGFSTRDQVTQISGRGVGMDVVASTIRSLNGTLELDTEPGQGYRFTARMPASMLALYCLLVQCNEQLLAIPANEVRLAVLSDEGSVEETRDGWIFEHEEGRFPLTQLNKLMGLPGRDPDCRRQVVLLMNTEVGEQAVMVDALLEGRELVVMRLSPLVPRIPGLLSASILGDGRVVPIVELRALIRVASGADLSHLAAQDAGEEVRPPTVLIVDDSLSMRRLLSRLAEDGGFRPLTARDGMEAIQTLTRDAVDVLLVDMEMPQMNGLELTAHLRSKPETASLPIAMITSRSTEKHRRQALQAGVDEYFVKPYREDDVLDFLQQALEQVS</sequence>
<evidence type="ECO:0000256" key="11">
    <source>
        <dbReference type="SAM" id="Coils"/>
    </source>
</evidence>
<dbReference type="InterPro" id="IPR051315">
    <property type="entry name" value="Bact_Chemotaxis_CheA"/>
</dbReference>
<dbReference type="EC" id="2.7.13.3" evidence="2"/>
<keyword evidence="18" id="KW-1185">Reference proteome</keyword>
<feature type="domain" description="Histidine kinase" evidence="13">
    <location>
        <begin position="494"/>
        <end position="725"/>
    </location>
</feature>
<dbReference type="PROSITE" id="PS50894">
    <property type="entry name" value="HPT"/>
    <property type="match status" value="1"/>
</dbReference>
<keyword evidence="5" id="KW-0808">Transferase</keyword>
<evidence type="ECO:0000259" key="14">
    <source>
        <dbReference type="PROSITE" id="PS50110"/>
    </source>
</evidence>
<dbReference type="GO" id="GO:0006935">
    <property type="term" value="P:chemotaxis"/>
    <property type="evidence" value="ECO:0007669"/>
    <property type="project" value="InterPro"/>
</dbReference>
<comment type="catalytic activity">
    <reaction evidence="1">
        <text>ATP + protein L-histidine = ADP + protein N-phospho-L-histidine.</text>
        <dbReference type="EC" id="2.7.13.3"/>
    </reaction>
</comment>
<dbReference type="InterPro" id="IPR003594">
    <property type="entry name" value="HATPase_dom"/>
</dbReference>
<dbReference type="SUPFAM" id="SSF50341">
    <property type="entry name" value="CheW-like"/>
    <property type="match status" value="1"/>
</dbReference>
<name>A0A6M0K328_9GAMM</name>
<dbReference type="PANTHER" id="PTHR43395">
    <property type="entry name" value="SENSOR HISTIDINE KINASE CHEA"/>
    <property type="match status" value="1"/>
</dbReference>